<organism evidence="1 2">
    <name type="scientific">Halorubrum lacusprofundi (strain ATCC 49239 / DSM 5036 / JCM 8891 / ACAM 34)</name>
    <dbReference type="NCBI Taxonomy" id="416348"/>
    <lineage>
        <taxon>Archaea</taxon>
        <taxon>Methanobacteriati</taxon>
        <taxon>Methanobacteriota</taxon>
        <taxon>Stenosarchaea group</taxon>
        <taxon>Halobacteria</taxon>
        <taxon>Halobacteriales</taxon>
        <taxon>Haloferacaceae</taxon>
        <taxon>Halorubrum</taxon>
    </lineage>
</organism>
<protein>
    <recommendedName>
        <fullName evidence="3">PD-(D/E)XK nuclease superfamily protein</fullName>
    </recommendedName>
</protein>
<dbReference type="AlphaFoldDB" id="B9LWU4"/>
<dbReference type="Pfam" id="PF14281">
    <property type="entry name" value="PDDEXK_4"/>
    <property type="match status" value="1"/>
</dbReference>
<dbReference type="EMBL" id="CP001367">
    <property type="protein sequence ID" value="ACM58935.1"/>
    <property type="molecule type" value="Genomic_DNA"/>
</dbReference>
<geneLocation type="plasmid" evidence="1 2">
    <name>pHLAC01</name>
</geneLocation>
<proteinExistence type="predicted"/>
<name>B9LWU4_HALLT</name>
<keyword evidence="1" id="KW-0614">Plasmid</keyword>
<evidence type="ECO:0000313" key="2">
    <source>
        <dbReference type="Proteomes" id="UP000000740"/>
    </source>
</evidence>
<accession>B9LWU4</accession>
<reference evidence="1 2" key="1">
    <citation type="journal article" date="2016" name="Stand. Genomic Sci.">
        <title>Complete genome sequence of the Antarctic Halorubrum lacusprofundi type strain ACAM 34.</title>
        <authorList>
            <person name="Anderson I.J."/>
            <person name="DasSarma P."/>
            <person name="Lucas S."/>
            <person name="Copeland A."/>
            <person name="Lapidus A."/>
            <person name="Del Rio T.G."/>
            <person name="Tice H."/>
            <person name="Dalin E."/>
            <person name="Bruce D.C."/>
            <person name="Goodwin L."/>
            <person name="Pitluck S."/>
            <person name="Sims D."/>
            <person name="Brettin T.S."/>
            <person name="Detter J.C."/>
            <person name="Han C.S."/>
            <person name="Larimer F."/>
            <person name="Hauser L."/>
            <person name="Land M."/>
            <person name="Ivanova N."/>
            <person name="Richardson P."/>
            <person name="Cavicchioli R."/>
            <person name="DasSarma S."/>
            <person name="Woese C.R."/>
            <person name="Kyrpides N.C."/>
        </authorList>
    </citation>
    <scope>NUCLEOTIDE SEQUENCE [LARGE SCALE GENOMIC DNA]</scope>
    <source>
        <strain evidence="2">ATCC 49239 / DSM 5036 / JCM 8891 / ACAM 34</strain>
    </source>
</reference>
<dbReference type="InterPro" id="IPR029470">
    <property type="entry name" value="PDDEXK_4"/>
</dbReference>
<evidence type="ECO:0008006" key="3">
    <source>
        <dbReference type="Google" id="ProtNLM"/>
    </source>
</evidence>
<evidence type="ECO:0000313" key="1">
    <source>
        <dbReference type="EMBL" id="ACM58935.1"/>
    </source>
</evidence>
<keyword evidence="2" id="KW-1185">Reference proteome</keyword>
<dbReference type="Proteomes" id="UP000000740">
    <property type="component" value="Plasmid pHLAC01"/>
</dbReference>
<gene>
    <name evidence="1" type="ordered locus">Hlac_3423</name>
</gene>
<dbReference type="RefSeq" id="WP_012660140.1">
    <property type="nucleotide sequence ID" value="NC_012030.1"/>
</dbReference>
<dbReference type="KEGG" id="hla:Hlac_3423"/>
<dbReference type="GeneID" id="7402271"/>
<sequence length="423" mass="48321">MNPSEIDGKAIQSFSAYSPSTLYVTVFDNTVPETTIEAHLQEIEERLADVNRPPATTLDILGEAKRERYWENLLVYFLDPENPHGFGTDVLRVFLQALAEHEETVLPLQQSKLGEVKVQSQVPTGKGPFDIFLWSKDAWYVVIELKVAAAETRTQTKRYAQASKLGDLNVSRHDGTSEYVYLAPRSAGASTSETFVDVSWEHIVPYLEDVLTTSHGQYPSKSHAQLADYLDTIRQTLNMDDFTTISEETKLYTEYSDTIDRLVKAYKNDKAKIFNHLQTAFLDALDGPKKDWTVNNRPKTYINFAKINWENVAGNVRIEYEPHVHLNRDHPEIRLRLDIENSGNQQIREEFSEKLGQEDWEALEDADWEVVDGSYAYLAKSVPFDTEHPADSIRRTIQELNGLRAIVEPYIDGIVQEHQNSTH</sequence>
<dbReference type="HOGENOM" id="CLU_595304_0_0_2"/>
<dbReference type="eggNOG" id="arCOG08985">
    <property type="taxonomic scope" value="Archaea"/>
</dbReference>